<dbReference type="GO" id="GO:0003690">
    <property type="term" value="F:double-stranded DNA binding"/>
    <property type="evidence" value="ECO:0007669"/>
    <property type="project" value="UniProtKB-UniRule"/>
</dbReference>
<dbReference type="InterPro" id="IPR006164">
    <property type="entry name" value="DNA_bd_Ku70/Ku80"/>
</dbReference>
<dbReference type="SUPFAM" id="SSF100939">
    <property type="entry name" value="SPOC domain-like"/>
    <property type="match status" value="1"/>
</dbReference>
<comment type="subunit">
    <text evidence="2">Homodimer. Interacts with LigD.</text>
</comment>
<evidence type="ECO:0000256" key="1">
    <source>
        <dbReference type="ARBA" id="ARBA00023125"/>
    </source>
</evidence>
<name>A0A0K6GUI3_9NEIS</name>
<dbReference type="STRING" id="375574.GCA_001418035_00858"/>
<evidence type="ECO:0000313" key="6">
    <source>
        <dbReference type="Proteomes" id="UP000243535"/>
    </source>
</evidence>
<keyword evidence="2" id="KW-0234">DNA repair</keyword>
<dbReference type="InterPro" id="IPR016194">
    <property type="entry name" value="SPOC-like_C_dom_sf"/>
</dbReference>
<dbReference type="Pfam" id="PF02735">
    <property type="entry name" value="Ku"/>
    <property type="match status" value="1"/>
</dbReference>
<keyword evidence="1 2" id="KW-0238">DNA-binding</keyword>
<dbReference type="PIRSF" id="PIRSF006493">
    <property type="entry name" value="Prok_Ku"/>
    <property type="match status" value="1"/>
</dbReference>
<sequence length="291" mass="32219">MTRPLWKGALALGRLNIPVALRPASRNQALDFDWLDRRDMAPVGYQRINKRTGQPVAPEDIVKGYQYEPGDYVLLSDEDFRQAHPHGTQAVELLGFAKLAEISPIYFDTPYFLEAAERGEKGYVLLRETLRKTGRVALARVVIHGRQHLAAVLVSDHTLVLNTLRFHEEVLPGDDLNVPKDDAAAIGLTAEELDTAARLVRRMTRRFTPADYVDTYRADLLARIESKIEAGETHSLMPEPPSPDAEEAPELADAGTDDLLSALKESLKGPARRSQKHAGPKPAPAPGNARR</sequence>
<gene>
    <name evidence="2" type="primary">ku</name>
    <name evidence="5" type="ORF">Ga0061063_1064</name>
</gene>
<dbReference type="SMART" id="SM00559">
    <property type="entry name" value="Ku78"/>
    <property type="match status" value="1"/>
</dbReference>
<dbReference type="Proteomes" id="UP000243535">
    <property type="component" value="Unassembled WGS sequence"/>
</dbReference>
<protein>
    <recommendedName>
        <fullName evidence="2">Non-homologous end joining protein Ku</fullName>
    </recommendedName>
</protein>
<dbReference type="InterPro" id="IPR009187">
    <property type="entry name" value="Prok_Ku"/>
</dbReference>
<evidence type="ECO:0000256" key="2">
    <source>
        <dbReference type="HAMAP-Rule" id="MF_01875"/>
    </source>
</evidence>
<dbReference type="PANTHER" id="PTHR41251:SF1">
    <property type="entry name" value="NON-HOMOLOGOUS END JOINING PROTEIN KU"/>
    <property type="match status" value="1"/>
</dbReference>
<dbReference type="OrthoDB" id="9795084at2"/>
<comment type="similarity">
    <text evidence="2">Belongs to the prokaryotic Ku family.</text>
</comment>
<organism evidence="5 6">
    <name type="scientific">Gulbenkiania indica</name>
    <dbReference type="NCBI Taxonomy" id="375574"/>
    <lineage>
        <taxon>Bacteria</taxon>
        <taxon>Pseudomonadati</taxon>
        <taxon>Pseudomonadota</taxon>
        <taxon>Betaproteobacteria</taxon>
        <taxon>Neisseriales</taxon>
        <taxon>Chromobacteriaceae</taxon>
        <taxon>Gulbenkiania</taxon>
    </lineage>
</organism>
<feature type="region of interest" description="Disordered" evidence="3">
    <location>
        <begin position="231"/>
        <end position="291"/>
    </location>
</feature>
<dbReference type="EMBL" id="CYHA01000002">
    <property type="protein sequence ID" value="CUA82199.1"/>
    <property type="molecule type" value="Genomic_DNA"/>
</dbReference>
<keyword evidence="6" id="KW-1185">Reference proteome</keyword>
<feature type="compositionally biased region" description="Basic residues" evidence="3">
    <location>
        <begin position="270"/>
        <end position="279"/>
    </location>
</feature>
<keyword evidence="2" id="KW-0227">DNA damage</keyword>
<evidence type="ECO:0000259" key="4">
    <source>
        <dbReference type="SMART" id="SM00559"/>
    </source>
</evidence>
<accession>A0A0K6GUI3</accession>
<dbReference type="GO" id="GO:0006303">
    <property type="term" value="P:double-strand break repair via nonhomologous end joining"/>
    <property type="evidence" value="ECO:0007669"/>
    <property type="project" value="UniProtKB-UniRule"/>
</dbReference>
<proteinExistence type="inferred from homology"/>
<dbReference type="RefSeq" id="WP_072242821.1">
    <property type="nucleotide sequence ID" value="NZ_CYHA01000002.1"/>
</dbReference>
<dbReference type="AlphaFoldDB" id="A0A0K6GUI3"/>
<dbReference type="HAMAP" id="MF_01875">
    <property type="entry name" value="Prokaryotic_Ku"/>
    <property type="match status" value="1"/>
</dbReference>
<evidence type="ECO:0000256" key="3">
    <source>
        <dbReference type="SAM" id="MobiDB-lite"/>
    </source>
</evidence>
<dbReference type="CDD" id="cd00789">
    <property type="entry name" value="KU_like"/>
    <property type="match status" value="1"/>
</dbReference>
<evidence type="ECO:0000313" key="5">
    <source>
        <dbReference type="EMBL" id="CUA82199.1"/>
    </source>
</evidence>
<keyword evidence="2" id="KW-0233">DNA recombination</keyword>
<feature type="domain" description="Ku" evidence="4">
    <location>
        <begin position="53"/>
        <end position="181"/>
    </location>
</feature>
<comment type="function">
    <text evidence="2">With LigD forms a non-homologous end joining (NHEJ) DNA repair enzyme, which repairs dsDNA breaks with reduced fidelity. Binds linear dsDNA with 5'- and 3'- overhangs but not closed circular dsDNA nor ssDNA. Recruits and stimulates the ligase activity of LigD.</text>
</comment>
<dbReference type="Gene3D" id="2.40.290.10">
    <property type="match status" value="1"/>
</dbReference>
<dbReference type="PANTHER" id="PTHR41251">
    <property type="entry name" value="NON-HOMOLOGOUS END JOINING PROTEIN KU"/>
    <property type="match status" value="1"/>
</dbReference>
<reference evidence="6" key="1">
    <citation type="submission" date="2015-08" db="EMBL/GenBank/DDBJ databases">
        <authorList>
            <person name="Varghese N."/>
        </authorList>
    </citation>
    <scope>NUCLEOTIDE SEQUENCE [LARGE SCALE GENOMIC DNA]</scope>
    <source>
        <strain evidence="6">DSM 17901</strain>
    </source>
</reference>
<dbReference type="NCBIfam" id="TIGR02772">
    <property type="entry name" value="Ku_bact"/>
    <property type="match status" value="1"/>
</dbReference>
<dbReference type="GO" id="GO:0006310">
    <property type="term" value="P:DNA recombination"/>
    <property type="evidence" value="ECO:0007669"/>
    <property type="project" value="UniProtKB-KW"/>
</dbReference>